<organism evidence="7 8">
    <name type="scientific">Cinnamomum micranthum f. kanehirae</name>
    <dbReference type="NCBI Taxonomy" id="337451"/>
    <lineage>
        <taxon>Eukaryota</taxon>
        <taxon>Viridiplantae</taxon>
        <taxon>Streptophyta</taxon>
        <taxon>Embryophyta</taxon>
        <taxon>Tracheophyta</taxon>
        <taxon>Spermatophyta</taxon>
        <taxon>Magnoliopsida</taxon>
        <taxon>Magnoliidae</taxon>
        <taxon>Laurales</taxon>
        <taxon>Lauraceae</taxon>
        <taxon>Cinnamomum</taxon>
    </lineage>
</organism>
<accession>A0A443PMR9</accession>
<feature type="repeat" description="PPR" evidence="6">
    <location>
        <begin position="348"/>
        <end position="382"/>
    </location>
</feature>
<dbReference type="GO" id="GO:0003729">
    <property type="term" value="F:mRNA binding"/>
    <property type="evidence" value="ECO:0007669"/>
    <property type="project" value="UniProtKB-ARBA"/>
</dbReference>
<sequence>MDSSVFSSLNRQMRTIQSYHVFSAVRSYSSRGTSRTNLFSKISPLGNPNLSVVPALDGWIDAGKTTSVAELQRIIRDLRKRNRYGHALEVSEWMDNKGICKITPTDHAVRLDLIGKVHGFASAENYFNNMSEGDKTSKTYGALLNCYVRQRLLEKSLSHMQKMKQLGFASLALPYNNLMCLYANIGQHEKVPSVIAEMKDNGVLPDNFSYRLCTNSYGIRSDFEGMEKVLQEMEGQSHITMDWNAYCIVANFYIKASFTSKAVCALKKAEEKLLVKADAEGYKHLISLYGNLENKTEMLRLWKLQNSVCKKLSNKDYITILGSLVKLGEFQDAEAVLKEWESSDCFYDFRVPNVLLAGYCQKGLIEKAEEIIDERVKKGKTPAPSSYGFVVVACVDKGEMGKAVEYMKAALSVADGNEEWKPNAKATAKILAWLGDEGDVDGTQAFMGLLNIVMPMNRAMYHTLIKANILAGREVDDILDRMKADNFEVDGETNKILSLQKIETK</sequence>
<comment type="caution">
    <text evidence="7">The sequence shown here is derived from an EMBL/GenBank/DDBJ whole genome shotgun (WGS) entry which is preliminary data.</text>
</comment>
<dbReference type="PANTHER" id="PTHR45717">
    <property type="entry name" value="OS12G0527900 PROTEIN"/>
    <property type="match status" value="1"/>
</dbReference>
<gene>
    <name evidence="7" type="ORF">CKAN_02125200</name>
</gene>
<dbReference type="AlphaFoldDB" id="A0A443PMR9"/>
<evidence type="ECO:0000256" key="5">
    <source>
        <dbReference type="ARBA" id="ARBA00023128"/>
    </source>
</evidence>
<evidence type="ECO:0000256" key="3">
    <source>
        <dbReference type="ARBA" id="ARBA00022737"/>
    </source>
</evidence>
<evidence type="ECO:0000256" key="2">
    <source>
        <dbReference type="ARBA" id="ARBA00007626"/>
    </source>
</evidence>
<dbReference type="NCBIfam" id="TIGR00756">
    <property type="entry name" value="PPR"/>
    <property type="match status" value="2"/>
</dbReference>
<feature type="repeat" description="PPR" evidence="6">
    <location>
        <begin position="171"/>
        <end position="205"/>
    </location>
</feature>
<keyword evidence="3" id="KW-0677">Repeat</keyword>
<dbReference type="EMBL" id="QPKB01000009">
    <property type="protein sequence ID" value="RWR92060.1"/>
    <property type="molecule type" value="Genomic_DNA"/>
</dbReference>
<keyword evidence="5" id="KW-0496">Mitochondrion</keyword>
<keyword evidence="4" id="KW-0809">Transit peptide</keyword>
<dbReference type="InterPro" id="IPR011990">
    <property type="entry name" value="TPR-like_helical_dom_sf"/>
</dbReference>
<comment type="similarity">
    <text evidence="2">Belongs to the PPR family. P subfamily.</text>
</comment>
<dbReference type="FunFam" id="1.25.40.10:FF:000385">
    <property type="entry name" value="Pentatricopeptide repeat-containing protein mitochondrial"/>
    <property type="match status" value="1"/>
</dbReference>
<evidence type="ECO:0000313" key="8">
    <source>
        <dbReference type="Proteomes" id="UP000283530"/>
    </source>
</evidence>
<dbReference type="InterPro" id="IPR002885">
    <property type="entry name" value="PPR_rpt"/>
</dbReference>
<evidence type="ECO:0000256" key="1">
    <source>
        <dbReference type="ARBA" id="ARBA00004173"/>
    </source>
</evidence>
<protein>
    <submittedName>
        <fullName evidence="7">Pentatricopeptide repeat-containing protein, mitochondrial isoform X1</fullName>
    </submittedName>
</protein>
<name>A0A443PMR9_9MAGN</name>
<keyword evidence="8" id="KW-1185">Reference proteome</keyword>
<feature type="repeat" description="PPR" evidence="6">
    <location>
        <begin position="136"/>
        <end position="170"/>
    </location>
</feature>
<dbReference type="Pfam" id="PF01535">
    <property type="entry name" value="PPR"/>
    <property type="match status" value="4"/>
</dbReference>
<dbReference type="Gene3D" id="1.25.40.10">
    <property type="entry name" value="Tetratricopeptide repeat domain"/>
    <property type="match status" value="2"/>
</dbReference>
<comment type="subcellular location">
    <subcellularLocation>
        <location evidence="1">Mitochondrion</location>
    </subcellularLocation>
</comment>
<dbReference type="PROSITE" id="PS51375">
    <property type="entry name" value="PPR"/>
    <property type="match status" value="3"/>
</dbReference>
<dbReference type="Proteomes" id="UP000283530">
    <property type="component" value="Unassembled WGS sequence"/>
</dbReference>
<evidence type="ECO:0000256" key="4">
    <source>
        <dbReference type="ARBA" id="ARBA00022946"/>
    </source>
</evidence>
<dbReference type="GO" id="GO:0005739">
    <property type="term" value="C:mitochondrion"/>
    <property type="evidence" value="ECO:0007669"/>
    <property type="project" value="UniProtKB-SubCell"/>
</dbReference>
<reference evidence="7 8" key="1">
    <citation type="journal article" date="2019" name="Nat. Plants">
        <title>Stout camphor tree genome fills gaps in understanding of flowering plant genome evolution.</title>
        <authorList>
            <person name="Chaw S.M."/>
            <person name="Liu Y.C."/>
            <person name="Wu Y.W."/>
            <person name="Wang H.Y."/>
            <person name="Lin C.I."/>
            <person name="Wu C.S."/>
            <person name="Ke H.M."/>
            <person name="Chang L.Y."/>
            <person name="Hsu C.Y."/>
            <person name="Yang H.T."/>
            <person name="Sudianto E."/>
            <person name="Hsu M.H."/>
            <person name="Wu K.P."/>
            <person name="Wang L.N."/>
            <person name="Leebens-Mack J.H."/>
            <person name="Tsai I.J."/>
        </authorList>
    </citation>
    <scope>NUCLEOTIDE SEQUENCE [LARGE SCALE GENOMIC DNA]</scope>
    <source>
        <strain evidence="8">cv. Chaw 1501</strain>
        <tissue evidence="7">Young leaves</tissue>
    </source>
</reference>
<dbReference type="OrthoDB" id="429961at2759"/>
<evidence type="ECO:0000256" key="6">
    <source>
        <dbReference type="PROSITE-ProRule" id="PRU00708"/>
    </source>
</evidence>
<evidence type="ECO:0000313" key="7">
    <source>
        <dbReference type="EMBL" id="RWR92060.1"/>
    </source>
</evidence>
<proteinExistence type="inferred from homology"/>
<dbReference type="PANTHER" id="PTHR45717:SF20">
    <property type="entry name" value="OS07G0598500 PROTEIN"/>
    <property type="match status" value="1"/>
</dbReference>
<dbReference type="STRING" id="337451.A0A443PMR9"/>